<dbReference type="InterPro" id="IPR002902">
    <property type="entry name" value="GNK2"/>
</dbReference>
<dbReference type="InterPro" id="IPR000719">
    <property type="entry name" value="Prot_kinase_dom"/>
</dbReference>
<dbReference type="Gene3D" id="3.30.200.20">
    <property type="entry name" value="Phosphorylase Kinase, domain 1"/>
    <property type="match status" value="2"/>
</dbReference>
<keyword evidence="9" id="KW-0418">Kinase</keyword>
<feature type="domain" description="Gnk2-homologous" evidence="18">
    <location>
        <begin position="130"/>
        <end position="246"/>
    </location>
</feature>
<dbReference type="PROSITE" id="PS50011">
    <property type="entry name" value="PROTEIN_KINASE_DOM"/>
    <property type="match status" value="1"/>
</dbReference>
<evidence type="ECO:0000259" key="18">
    <source>
        <dbReference type="PROSITE" id="PS51473"/>
    </source>
</evidence>
<dbReference type="Proteomes" id="UP000479710">
    <property type="component" value="Unassembled WGS sequence"/>
</dbReference>
<dbReference type="GO" id="GO:0004674">
    <property type="term" value="F:protein serine/threonine kinase activity"/>
    <property type="evidence" value="ECO:0007669"/>
    <property type="project" value="UniProtKB-KW"/>
</dbReference>
<dbReference type="InterPro" id="IPR038408">
    <property type="entry name" value="GNK2_sf"/>
</dbReference>
<dbReference type="InterPro" id="IPR017441">
    <property type="entry name" value="Protein_kinase_ATP_BS"/>
</dbReference>
<accession>A0A6G1D3D5</accession>
<feature type="signal peptide" evidence="16">
    <location>
        <begin position="1"/>
        <end position="24"/>
    </location>
</feature>
<protein>
    <submittedName>
        <fullName evidence="19">Uncharacterized protein</fullName>
    </submittedName>
</protein>
<sequence length="1016" mass="110633">MHGVRTLAFVLALAVVAPPPAASAQVCSGRLYTANSSFDASLQQVARTLPTNTSSSPVLFATLAVAGEVYALALCRGDASVGSCNFCVAQTLRDGQHACPNDKDIAMYDDICTIRYSDQDFLAAMNNSEQKTIVASSQSQKLVPSVAGRFYRVVAELLDATVDYAVDNSTRRFATGDVGVGGYLDDEPFSKIYALAQCTPDLTPAQCRACLASAMAEMTRQVFAANSPGGKVLGERCGLRFEVFSFYNIDAMVQLQVGLDGKKNSTPVLAIVLPIVFAGLLAIILVSFYIWRKKRLPTKTALIENTEDLEDFESIFIDLSTLQSATANFDESNRLGEGGFGVVFKGVLHDGQEVAVKRLSNCSKQGLGQLKNELALVAKLQHKNLVRLIGVCLEEREKVLVYEYMPNKSLDTVLFDPEKSKQLDWGKRYMILNGIARGLQYLHEHSQLKIIHRDLKASNILLDADMKPKIADFGMARIFGDDQTRSATSRVIGTLGYMSPEYAMRGQYSTKLDVFSFGVLVLEIVTGRRNSYAVTSEHSEDLFSLVWRHWNEGTVTEIVDPCLGKHYPRGEILKCINIGLLCVQQSPTDRPSMSAIIVMLSSGTVSLQAPYRPAYIFGRNRSYSETMNIPLSSEPQSSITELEPSNMRAAVHVLAIAAGLLTLAPLAASYPWQFCNGSSNYTANSAFQQNLGILAATLPGNVSTSPGLFANATVGDAPNTVYALAFCPPVDNQNVSGCRACVAGCFQDAQKLCPYNRGVHIIYDNCVFSFSGRNFLGSATNPADLERKLRNTENVTVSDVGEFNRAIYVLLNATAEYTANSTRRFGTGEISFDATYPKIYSMAWCTPDMTPGHCRACLVEAIAEMHAFFNPNAQGARLVGVRCAARYEIYPFYDGSGMVQMPASARPAAVPGTPGKKGKTGKILAIALPIVAALLASTMICFCCWRRRAKDTKRSLSYASHSEDIENIESLIMDLATLRNATDNFSENNKLGEGGFGAVYKVYGDVFLDPFPVAKK</sequence>
<dbReference type="SMART" id="SM00220">
    <property type="entry name" value="S_TKc"/>
    <property type="match status" value="1"/>
</dbReference>
<keyword evidence="10 14" id="KW-0067">ATP-binding</keyword>
<evidence type="ECO:0000256" key="6">
    <source>
        <dbReference type="ARBA" id="ARBA00022729"/>
    </source>
</evidence>
<feature type="chain" id="PRO_5026124927" evidence="16">
    <location>
        <begin position="25"/>
        <end position="1016"/>
    </location>
</feature>
<evidence type="ECO:0000256" key="11">
    <source>
        <dbReference type="ARBA" id="ARBA00022989"/>
    </source>
</evidence>
<evidence type="ECO:0000256" key="4">
    <source>
        <dbReference type="ARBA" id="ARBA00022679"/>
    </source>
</evidence>
<gene>
    <name evidence="19" type="ORF">E2562_013259</name>
</gene>
<evidence type="ECO:0000313" key="19">
    <source>
        <dbReference type="EMBL" id="KAF0906867.1"/>
    </source>
</evidence>
<evidence type="ECO:0000313" key="20">
    <source>
        <dbReference type="Proteomes" id="UP000479710"/>
    </source>
</evidence>
<evidence type="ECO:0000256" key="10">
    <source>
        <dbReference type="ARBA" id="ARBA00022840"/>
    </source>
</evidence>
<dbReference type="GO" id="GO:0005524">
    <property type="term" value="F:ATP binding"/>
    <property type="evidence" value="ECO:0007669"/>
    <property type="project" value="UniProtKB-UniRule"/>
</dbReference>
<dbReference type="GO" id="GO:0005886">
    <property type="term" value="C:plasma membrane"/>
    <property type="evidence" value="ECO:0007669"/>
    <property type="project" value="TreeGrafter"/>
</dbReference>
<dbReference type="PANTHER" id="PTHR27002:SF803">
    <property type="entry name" value="OS07G0628900 PROTEIN"/>
    <property type="match status" value="1"/>
</dbReference>
<feature type="binding site" evidence="14">
    <location>
        <position position="1016"/>
    </location>
    <ligand>
        <name>ATP</name>
        <dbReference type="ChEBI" id="CHEBI:30616"/>
    </ligand>
</feature>
<feature type="transmembrane region" description="Helical" evidence="15">
    <location>
        <begin position="268"/>
        <end position="291"/>
    </location>
</feature>
<dbReference type="CDD" id="cd14066">
    <property type="entry name" value="STKc_IRAK"/>
    <property type="match status" value="1"/>
</dbReference>
<keyword evidence="13" id="KW-0325">Glycoprotein</keyword>
<keyword evidence="4" id="KW-0808">Transferase</keyword>
<dbReference type="Pfam" id="PF07714">
    <property type="entry name" value="PK_Tyr_Ser-Thr"/>
    <property type="match status" value="1"/>
</dbReference>
<keyword evidence="7" id="KW-0677">Repeat</keyword>
<dbReference type="PROSITE" id="PS00108">
    <property type="entry name" value="PROTEIN_KINASE_ST"/>
    <property type="match status" value="1"/>
</dbReference>
<dbReference type="PROSITE" id="PS00107">
    <property type="entry name" value="PROTEIN_KINASE_ATP"/>
    <property type="match status" value="2"/>
</dbReference>
<keyword evidence="3" id="KW-0597">Phosphoprotein</keyword>
<keyword evidence="8 14" id="KW-0547">Nucleotide-binding</keyword>
<evidence type="ECO:0000256" key="3">
    <source>
        <dbReference type="ARBA" id="ARBA00022553"/>
    </source>
</evidence>
<comment type="caution">
    <text evidence="19">The sequence shown here is derived from an EMBL/GenBank/DDBJ whole genome shotgun (WGS) entry which is preliminary data.</text>
</comment>
<feature type="domain" description="Gnk2-homologous" evidence="18">
    <location>
        <begin position="669"/>
        <end position="775"/>
    </location>
</feature>
<dbReference type="AlphaFoldDB" id="A0A6G1D3D5"/>
<keyword evidence="5 15" id="KW-0812">Transmembrane</keyword>
<evidence type="ECO:0000256" key="1">
    <source>
        <dbReference type="ARBA" id="ARBA00004167"/>
    </source>
</evidence>
<evidence type="ECO:0000256" key="8">
    <source>
        <dbReference type="ARBA" id="ARBA00022741"/>
    </source>
</evidence>
<name>A0A6G1D3D5_9ORYZ</name>
<dbReference type="PROSITE" id="PS51473">
    <property type="entry name" value="GNK2"/>
    <property type="match status" value="4"/>
</dbReference>
<dbReference type="PANTHER" id="PTHR27002">
    <property type="entry name" value="RECEPTOR-LIKE SERINE/THREONINE-PROTEIN KINASE SD1-8"/>
    <property type="match status" value="1"/>
</dbReference>
<dbReference type="FunFam" id="3.30.200.20:FF:000142">
    <property type="entry name" value="Cysteine-rich receptor-like protein kinase 10"/>
    <property type="match status" value="1"/>
</dbReference>
<feature type="binding site" evidence="14">
    <location>
        <position position="357"/>
    </location>
    <ligand>
        <name>ATP</name>
        <dbReference type="ChEBI" id="CHEBI:30616"/>
    </ligand>
</feature>
<feature type="transmembrane region" description="Helical" evidence="15">
    <location>
        <begin position="923"/>
        <end position="945"/>
    </location>
</feature>
<reference evidence="19 20" key="1">
    <citation type="submission" date="2019-11" db="EMBL/GenBank/DDBJ databases">
        <title>Whole genome sequence of Oryza granulata.</title>
        <authorList>
            <person name="Li W."/>
        </authorList>
    </citation>
    <scope>NUCLEOTIDE SEQUENCE [LARGE SCALE GENOMIC DNA]</scope>
    <source>
        <strain evidence="20">cv. Menghai</strain>
        <tissue evidence="19">Leaf</tissue>
    </source>
</reference>
<keyword evidence="2" id="KW-0723">Serine/threonine-protein kinase</keyword>
<evidence type="ECO:0000256" key="15">
    <source>
        <dbReference type="SAM" id="Phobius"/>
    </source>
</evidence>
<evidence type="ECO:0000256" key="2">
    <source>
        <dbReference type="ARBA" id="ARBA00022527"/>
    </source>
</evidence>
<keyword evidence="6 16" id="KW-0732">Signal</keyword>
<dbReference type="CDD" id="cd23509">
    <property type="entry name" value="Gnk2-like"/>
    <property type="match status" value="4"/>
</dbReference>
<keyword evidence="20" id="KW-1185">Reference proteome</keyword>
<proteinExistence type="predicted"/>
<dbReference type="GO" id="GO:0006950">
    <property type="term" value="P:response to stress"/>
    <property type="evidence" value="ECO:0007669"/>
    <property type="project" value="UniProtKB-ARBA"/>
</dbReference>
<dbReference type="SUPFAM" id="SSF56112">
    <property type="entry name" value="Protein kinase-like (PK-like)"/>
    <property type="match status" value="1"/>
</dbReference>
<evidence type="ECO:0000256" key="13">
    <source>
        <dbReference type="ARBA" id="ARBA00023180"/>
    </source>
</evidence>
<organism evidence="19 20">
    <name type="scientific">Oryza meyeriana var. granulata</name>
    <dbReference type="NCBI Taxonomy" id="110450"/>
    <lineage>
        <taxon>Eukaryota</taxon>
        <taxon>Viridiplantae</taxon>
        <taxon>Streptophyta</taxon>
        <taxon>Embryophyta</taxon>
        <taxon>Tracheophyta</taxon>
        <taxon>Spermatophyta</taxon>
        <taxon>Magnoliopsida</taxon>
        <taxon>Liliopsida</taxon>
        <taxon>Poales</taxon>
        <taxon>Poaceae</taxon>
        <taxon>BOP clade</taxon>
        <taxon>Oryzoideae</taxon>
        <taxon>Oryzeae</taxon>
        <taxon>Oryzinae</taxon>
        <taxon>Oryza</taxon>
        <taxon>Oryza meyeriana</taxon>
    </lineage>
</organism>
<evidence type="ECO:0000256" key="14">
    <source>
        <dbReference type="PROSITE-ProRule" id="PRU10141"/>
    </source>
</evidence>
<evidence type="ECO:0000256" key="16">
    <source>
        <dbReference type="SAM" id="SignalP"/>
    </source>
</evidence>
<dbReference type="EMBL" id="SPHZ02000007">
    <property type="protein sequence ID" value="KAF0906867.1"/>
    <property type="molecule type" value="Genomic_DNA"/>
</dbReference>
<dbReference type="InterPro" id="IPR008271">
    <property type="entry name" value="Ser/Thr_kinase_AS"/>
</dbReference>
<feature type="transmembrane region" description="Helical" evidence="15">
    <location>
        <begin position="649"/>
        <end position="672"/>
    </location>
</feature>
<keyword evidence="12 15" id="KW-0472">Membrane</keyword>
<evidence type="ECO:0000256" key="12">
    <source>
        <dbReference type="ARBA" id="ARBA00023136"/>
    </source>
</evidence>
<dbReference type="InterPro" id="IPR001245">
    <property type="entry name" value="Ser-Thr/Tyr_kinase_cat_dom"/>
</dbReference>
<feature type="domain" description="Gnk2-homologous" evidence="18">
    <location>
        <begin position="783"/>
        <end position="892"/>
    </location>
</feature>
<dbReference type="FunFam" id="3.30.430.20:FF:000002">
    <property type="entry name" value="Cysteine-rich receptor-like protein kinase 10"/>
    <property type="match status" value="1"/>
</dbReference>
<evidence type="ECO:0000256" key="7">
    <source>
        <dbReference type="ARBA" id="ARBA00022737"/>
    </source>
</evidence>
<feature type="domain" description="Protein kinase" evidence="17">
    <location>
        <begin position="329"/>
        <end position="612"/>
    </location>
</feature>
<comment type="subcellular location">
    <subcellularLocation>
        <location evidence="1">Membrane</location>
        <topology evidence="1">Single-pass membrane protein</topology>
    </subcellularLocation>
</comment>
<evidence type="ECO:0000256" key="9">
    <source>
        <dbReference type="ARBA" id="ARBA00022777"/>
    </source>
</evidence>
<evidence type="ECO:0000259" key="17">
    <source>
        <dbReference type="PROSITE" id="PS50011"/>
    </source>
</evidence>
<dbReference type="InterPro" id="IPR011009">
    <property type="entry name" value="Kinase-like_dom_sf"/>
</dbReference>
<dbReference type="Gene3D" id="3.30.430.20">
    <property type="entry name" value="Gnk2 domain, C-X8-C-X2-C motif"/>
    <property type="match status" value="4"/>
</dbReference>
<dbReference type="OrthoDB" id="4062651at2759"/>
<dbReference type="FunFam" id="1.10.510.10:FF:000129">
    <property type="entry name" value="cysteine-rich receptor-like protein kinase 10"/>
    <property type="match status" value="1"/>
</dbReference>
<keyword evidence="11 15" id="KW-1133">Transmembrane helix</keyword>
<evidence type="ECO:0000256" key="5">
    <source>
        <dbReference type="ARBA" id="ARBA00022692"/>
    </source>
</evidence>
<feature type="domain" description="Gnk2-homologous" evidence="18">
    <location>
        <begin position="20"/>
        <end position="121"/>
    </location>
</feature>
<dbReference type="Pfam" id="PF01657">
    <property type="entry name" value="Stress-antifung"/>
    <property type="match status" value="4"/>
</dbReference>
<dbReference type="Gene3D" id="1.10.510.10">
    <property type="entry name" value="Transferase(Phosphotransferase) domain 1"/>
    <property type="match status" value="1"/>
</dbReference>